<feature type="region of interest" description="Disordered" evidence="1">
    <location>
        <begin position="93"/>
        <end position="134"/>
    </location>
</feature>
<sequence>MRSEHLNAFPSGHPGSQMTNTWKAEEAVIDKSYECFSKRMVTCPIPTTLWRKRSSFALGSGAPPQKALCGNNSPETSDLEAIIMKRHIDTIMTEQSDDVKEHIASMEHDSDVQQDSRKDQSEAEGWKWGGQDLR</sequence>
<proteinExistence type="predicted"/>
<comment type="caution">
    <text evidence="2">The sequence shown here is derived from an EMBL/GenBank/DDBJ whole genome shotgun (WGS) entry which is preliminary data.</text>
</comment>
<evidence type="ECO:0000256" key="1">
    <source>
        <dbReference type="SAM" id="MobiDB-lite"/>
    </source>
</evidence>
<dbReference type="EMBL" id="JAWDJX010000072">
    <property type="protein sequence ID" value="KAK3046983.1"/>
    <property type="molecule type" value="Genomic_DNA"/>
</dbReference>
<evidence type="ECO:0000313" key="3">
    <source>
        <dbReference type="Proteomes" id="UP001271007"/>
    </source>
</evidence>
<feature type="compositionally biased region" description="Basic and acidic residues" evidence="1">
    <location>
        <begin position="97"/>
        <end position="125"/>
    </location>
</feature>
<evidence type="ECO:0000313" key="2">
    <source>
        <dbReference type="EMBL" id="KAK3046983.1"/>
    </source>
</evidence>
<feature type="region of interest" description="Disordered" evidence="1">
    <location>
        <begin position="1"/>
        <end position="20"/>
    </location>
</feature>
<keyword evidence="3" id="KW-1185">Reference proteome</keyword>
<name>A0AAJ0D6C3_9PEZI</name>
<gene>
    <name evidence="2" type="ORF">LTR09_011586</name>
</gene>
<accession>A0AAJ0D6C3</accession>
<reference evidence="2" key="1">
    <citation type="submission" date="2023-04" db="EMBL/GenBank/DDBJ databases">
        <title>Black Yeasts Isolated from many extreme environments.</title>
        <authorList>
            <person name="Coleine C."/>
            <person name="Stajich J.E."/>
            <person name="Selbmann L."/>
        </authorList>
    </citation>
    <scope>NUCLEOTIDE SEQUENCE</scope>
    <source>
        <strain evidence="2">CCFEE 5312</strain>
    </source>
</reference>
<protein>
    <submittedName>
        <fullName evidence="2">Uncharacterized protein</fullName>
    </submittedName>
</protein>
<organism evidence="2 3">
    <name type="scientific">Extremus antarcticus</name>
    <dbReference type="NCBI Taxonomy" id="702011"/>
    <lineage>
        <taxon>Eukaryota</taxon>
        <taxon>Fungi</taxon>
        <taxon>Dikarya</taxon>
        <taxon>Ascomycota</taxon>
        <taxon>Pezizomycotina</taxon>
        <taxon>Dothideomycetes</taxon>
        <taxon>Dothideomycetidae</taxon>
        <taxon>Mycosphaerellales</taxon>
        <taxon>Extremaceae</taxon>
        <taxon>Extremus</taxon>
    </lineage>
</organism>
<dbReference type="Proteomes" id="UP001271007">
    <property type="component" value="Unassembled WGS sequence"/>
</dbReference>
<dbReference type="AlphaFoldDB" id="A0AAJ0D6C3"/>